<dbReference type="SUPFAM" id="SSF103473">
    <property type="entry name" value="MFS general substrate transporter"/>
    <property type="match status" value="1"/>
</dbReference>
<feature type="transmembrane region" description="Helical" evidence="8">
    <location>
        <begin position="337"/>
        <end position="357"/>
    </location>
</feature>
<dbReference type="OrthoDB" id="4540492at2759"/>
<feature type="transmembrane region" description="Helical" evidence="8">
    <location>
        <begin position="121"/>
        <end position="142"/>
    </location>
</feature>
<evidence type="ECO:0000313" key="10">
    <source>
        <dbReference type="EMBL" id="KLO12022.1"/>
    </source>
</evidence>
<feature type="transmembrane region" description="Helical" evidence="8">
    <location>
        <begin position="307"/>
        <end position="330"/>
    </location>
</feature>
<dbReference type="GO" id="GO:0015149">
    <property type="term" value="F:hexose transmembrane transporter activity"/>
    <property type="evidence" value="ECO:0007669"/>
    <property type="project" value="TreeGrafter"/>
</dbReference>
<dbReference type="PROSITE" id="PS00217">
    <property type="entry name" value="SUGAR_TRANSPORT_2"/>
    <property type="match status" value="1"/>
</dbReference>
<keyword evidence="6 8" id="KW-0472">Membrane</keyword>
<feature type="transmembrane region" description="Helical" evidence="8">
    <location>
        <begin position="7"/>
        <end position="27"/>
    </location>
</feature>
<comment type="catalytic activity">
    <reaction evidence="7">
        <text>myo-inositol(out) + H(+)(out) = myo-inositol(in) + H(+)(in)</text>
        <dbReference type="Rhea" id="RHEA:60364"/>
        <dbReference type="ChEBI" id="CHEBI:15378"/>
        <dbReference type="ChEBI" id="CHEBI:17268"/>
    </reaction>
</comment>
<dbReference type="InterPro" id="IPR036259">
    <property type="entry name" value="MFS_trans_sf"/>
</dbReference>
<reference evidence="10 11" key="1">
    <citation type="submission" date="2015-04" db="EMBL/GenBank/DDBJ databases">
        <title>Complete genome sequence of Schizopora paradoxa KUC8140, a cosmopolitan wood degrader in East Asia.</title>
        <authorList>
            <consortium name="DOE Joint Genome Institute"/>
            <person name="Min B."/>
            <person name="Park H."/>
            <person name="Jang Y."/>
            <person name="Kim J.-J."/>
            <person name="Kim K.H."/>
            <person name="Pangilinan J."/>
            <person name="Lipzen A."/>
            <person name="Riley R."/>
            <person name="Grigoriev I.V."/>
            <person name="Spatafora J.W."/>
            <person name="Choi I.-G."/>
        </authorList>
    </citation>
    <scope>NUCLEOTIDE SEQUENCE [LARGE SCALE GENOMIC DNA]</scope>
    <source>
        <strain evidence="10 11">KUC8140</strain>
    </source>
</reference>
<evidence type="ECO:0000256" key="6">
    <source>
        <dbReference type="ARBA" id="ARBA00023136"/>
    </source>
</evidence>
<proteinExistence type="inferred from homology"/>
<dbReference type="GO" id="GO:0016020">
    <property type="term" value="C:membrane"/>
    <property type="evidence" value="ECO:0007669"/>
    <property type="project" value="UniProtKB-SubCell"/>
</dbReference>
<dbReference type="EMBL" id="KQ085987">
    <property type="protein sequence ID" value="KLO12022.1"/>
    <property type="molecule type" value="Genomic_DNA"/>
</dbReference>
<evidence type="ECO:0000313" key="11">
    <source>
        <dbReference type="Proteomes" id="UP000053477"/>
    </source>
</evidence>
<feature type="transmembrane region" description="Helical" evidence="8">
    <location>
        <begin position="394"/>
        <end position="417"/>
    </location>
</feature>
<evidence type="ECO:0000256" key="3">
    <source>
        <dbReference type="ARBA" id="ARBA00022448"/>
    </source>
</evidence>
<feature type="transmembrane region" description="Helical" evidence="8">
    <location>
        <begin position="437"/>
        <end position="456"/>
    </location>
</feature>
<evidence type="ECO:0000256" key="4">
    <source>
        <dbReference type="ARBA" id="ARBA00022692"/>
    </source>
</evidence>
<dbReference type="PRINTS" id="PR00171">
    <property type="entry name" value="SUGRTRNSPORT"/>
</dbReference>
<dbReference type="PANTHER" id="PTHR23503">
    <property type="entry name" value="SOLUTE CARRIER FAMILY 2"/>
    <property type="match status" value="1"/>
</dbReference>
<feature type="domain" description="Major facilitator superfamily (MFS) profile" evidence="9">
    <location>
        <begin position="14"/>
        <end position="458"/>
    </location>
</feature>
<dbReference type="InterPro" id="IPR005828">
    <property type="entry name" value="MFS_sugar_transport-like"/>
</dbReference>
<keyword evidence="3" id="KW-0813">Transport</keyword>
<dbReference type="InterPro" id="IPR045263">
    <property type="entry name" value="GLUT"/>
</dbReference>
<evidence type="ECO:0000256" key="7">
    <source>
        <dbReference type="ARBA" id="ARBA00049119"/>
    </source>
</evidence>
<dbReference type="PROSITE" id="PS00216">
    <property type="entry name" value="SUGAR_TRANSPORT_1"/>
    <property type="match status" value="1"/>
</dbReference>
<name>A0A0H2RK91_9AGAM</name>
<dbReference type="AlphaFoldDB" id="A0A0H2RK91"/>
<evidence type="ECO:0000256" key="1">
    <source>
        <dbReference type="ARBA" id="ARBA00004141"/>
    </source>
</evidence>
<feature type="transmembrane region" description="Helical" evidence="8">
    <location>
        <begin position="363"/>
        <end position="387"/>
    </location>
</feature>
<evidence type="ECO:0000256" key="8">
    <source>
        <dbReference type="SAM" id="Phobius"/>
    </source>
</evidence>
<dbReference type="PROSITE" id="PS50850">
    <property type="entry name" value="MFS"/>
    <property type="match status" value="1"/>
</dbReference>
<dbReference type="Gene3D" id="1.20.1250.20">
    <property type="entry name" value="MFS general substrate transporter like domains"/>
    <property type="match status" value="1"/>
</dbReference>
<dbReference type="Pfam" id="PF00083">
    <property type="entry name" value="Sugar_tr"/>
    <property type="match status" value="1"/>
</dbReference>
<keyword evidence="5 8" id="KW-1133">Transmembrane helix</keyword>
<keyword evidence="11" id="KW-1185">Reference proteome</keyword>
<evidence type="ECO:0000259" key="9">
    <source>
        <dbReference type="PROSITE" id="PS50850"/>
    </source>
</evidence>
<dbReference type="STRING" id="27342.A0A0H2RK91"/>
<sequence length="458" mass="48869">MSEAQSFTNFGWFVCVWVLLSAFQYGFHISALNQIQAVMTCKGMSNGSIDDFLGLPTCIPMTDAEFSAVTASFTLGGLLGSLLANTLTDKRGRKGAINVNAGLVAAGSTLMALSGSQLPLLVGRVLIGIGAGIGVCVGPVYLAEIAPPKIKGTVGTLFQLSVVFGILFTQSIGLYLATPHRWRLVLLFSSAFSACQIFLSSAAAESPAWLSGNGRKPEAESVERRLFGISTVYEPIAVDPESPLGYDDPPVFTARTESMSVLQLLRTSDMRTPLLIMAYAMIGQQFSGMVLFLYYSNNILGRTLPAFASYISLVITIVNVIMTFPAVLLIERMGRKALLFISIGGAFVSLLAVGYGLDSGMKVLSSIAIITFVASFAVGLGPIPFVIISDVAPYFAVSALSSAALSINWISNFIVGLVFLPLRNFLEMGNPDNEGRVFYVFAAILGGFSIALHYVYKP</sequence>
<evidence type="ECO:0000256" key="2">
    <source>
        <dbReference type="ARBA" id="ARBA00010992"/>
    </source>
</evidence>
<protein>
    <submittedName>
        <fullName evidence="10">General substrate transporter</fullName>
    </submittedName>
</protein>
<dbReference type="InParanoid" id="A0A0H2RK91"/>
<comment type="subcellular location">
    <subcellularLocation>
        <location evidence="1">Membrane</location>
        <topology evidence="1">Multi-pass membrane protein</topology>
    </subcellularLocation>
</comment>
<dbReference type="InterPro" id="IPR005829">
    <property type="entry name" value="Sugar_transporter_CS"/>
</dbReference>
<dbReference type="InterPro" id="IPR020846">
    <property type="entry name" value="MFS_dom"/>
</dbReference>
<dbReference type="Proteomes" id="UP000053477">
    <property type="component" value="Unassembled WGS sequence"/>
</dbReference>
<comment type="similarity">
    <text evidence="2">Belongs to the major facilitator superfamily. Sugar transporter (TC 2.A.1.1) family.</text>
</comment>
<dbReference type="PANTHER" id="PTHR23503:SF8">
    <property type="entry name" value="FACILITATED GLUCOSE TRANSPORTER PROTEIN 1"/>
    <property type="match status" value="1"/>
</dbReference>
<accession>A0A0H2RK91</accession>
<evidence type="ECO:0000256" key="5">
    <source>
        <dbReference type="ARBA" id="ARBA00022989"/>
    </source>
</evidence>
<keyword evidence="4 8" id="KW-0812">Transmembrane</keyword>
<feature type="transmembrane region" description="Helical" evidence="8">
    <location>
        <begin position="154"/>
        <end position="176"/>
    </location>
</feature>
<organism evidence="10 11">
    <name type="scientific">Schizopora paradoxa</name>
    <dbReference type="NCBI Taxonomy" id="27342"/>
    <lineage>
        <taxon>Eukaryota</taxon>
        <taxon>Fungi</taxon>
        <taxon>Dikarya</taxon>
        <taxon>Basidiomycota</taxon>
        <taxon>Agaricomycotina</taxon>
        <taxon>Agaricomycetes</taxon>
        <taxon>Hymenochaetales</taxon>
        <taxon>Schizoporaceae</taxon>
        <taxon>Schizopora</taxon>
    </lineage>
</organism>
<feature type="transmembrane region" description="Helical" evidence="8">
    <location>
        <begin position="274"/>
        <end position="295"/>
    </location>
</feature>
<dbReference type="InterPro" id="IPR003663">
    <property type="entry name" value="Sugar/inositol_transpt"/>
</dbReference>
<gene>
    <name evidence="10" type="ORF">SCHPADRAFT_830200</name>
</gene>